<dbReference type="Gene3D" id="2.40.160.200">
    <property type="entry name" value="LURP1-related"/>
    <property type="match status" value="1"/>
</dbReference>
<dbReference type="AlphaFoldDB" id="A0A1D3TPD2"/>
<evidence type="ECO:0000313" key="2">
    <source>
        <dbReference type="EMBL" id="SCP95248.1"/>
    </source>
</evidence>
<dbReference type="EMBL" id="FMKA01000001">
    <property type="protein sequence ID" value="SCP95248.1"/>
    <property type="molecule type" value="Genomic_DNA"/>
</dbReference>
<dbReference type="InterPro" id="IPR038595">
    <property type="entry name" value="LOR_sf"/>
</dbReference>
<reference evidence="2 3" key="1">
    <citation type="submission" date="2016-09" db="EMBL/GenBank/DDBJ databases">
        <authorList>
            <person name="Capua I."/>
            <person name="De Benedictis P."/>
            <person name="Joannis T."/>
            <person name="Lombin L.H."/>
            <person name="Cattoli G."/>
        </authorList>
    </citation>
    <scope>NUCLEOTIDE SEQUENCE [LARGE SCALE GENOMIC DNA]</scope>
    <source>
        <strain evidence="2 3">GluBS11</strain>
    </source>
</reference>
<evidence type="ECO:0000256" key="1">
    <source>
        <dbReference type="ARBA" id="ARBA00005437"/>
    </source>
</evidence>
<sequence length="160" mass="18920">MKLYIKQRVFSFNDKYDIYDMDQNVVYNVEGEMFTINAKMHLKDPFGRELYFIKKRFTFFMAQYEIYKDGSQCAAITQEFSILSRKLNVSSIYGRFEISGNCLGMDYDVLKDGQYFGSIHKKWLSWGDSYEIDIFNQQDTPFMCALVVAIDNCMHNQNNQ</sequence>
<proteinExistence type="inferred from homology"/>
<name>A0A1D3TPD2_9FIRM</name>
<evidence type="ECO:0000313" key="3">
    <source>
        <dbReference type="Proteomes" id="UP000199315"/>
    </source>
</evidence>
<organism evidence="2 3">
    <name type="scientific">Anaerobium acetethylicum</name>
    <dbReference type="NCBI Taxonomy" id="1619234"/>
    <lineage>
        <taxon>Bacteria</taxon>
        <taxon>Bacillati</taxon>
        <taxon>Bacillota</taxon>
        <taxon>Clostridia</taxon>
        <taxon>Lachnospirales</taxon>
        <taxon>Lachnospiraceae</taxon>
        <taxon>Anaerobium</taxon>
    </lineage>
</organism>
<dbReference type="RefSeq" id="WP_091229349.1">
    <property type="nucleotide sequence ID" value="NZ_FMKA01000001.1"/>
</dbReference>
<dbReference type="OrthoDB" id="652307at2"/>
<dbReference type="InterPro" id="IPR007612">
    <property type="entry name" value="LOR"/>
</dbReference>
<dbReference type="SUPFAM" id="SSF54518">
    <property type="entry name" value="Tubby C-terminal domain-like"/>
    <property type="match status" value="1"/>
</dbReference>
<dbReference type="STRING" id="1619234.SAMN05421730_1001425"/>
<dbReference type="Pfam" id="PF04525">
    <property type="entry name" value="LOR"/>
    <property type="match status" value="1"/>
</dbReference>
<accession>A0A1D3TPD2</accession>
<comment type="similarity">
    <text evidence="1">Belongs to the LOR family.</text>
</comment>
<keyword evidence="3" id="KW-1185">Reference proteome</keyword>
<dbReference type="Proteomes" id="UP000199315">
    <property type="component" value="Unassembled WGS sequence"/>
</dbReference>
<protein>
    <submittedName>
        <fullName evidence="2">Uncharacterized protein YxjI</fullName>
    </submittedName>
</protein>
<dbReference type="InterPro" id="IPR025659">
    <property type="entry name" value="Tubby-like_C"/>
</dbReference>
<gene>
    <name evidence="2" type="ORF">SAMN05421730_1001425</name>
</gene>